<dbReference type="Pfam" id="PF01368">
    <property type="entry name" value="DHH"/>
    <property type="match status" value="1"/>
</dbReference>
<name>A0A9D2INJ1_9ACTN</name>
<accession>A0A9D2INJ1</accession>
<comment type="caution">
    <text evidence="3">The sequence shown here is derived from an EMBL/GenBank/DDBJ whole genome shotgun (WGS) entry which is preliminary data.</text>
</comment>
<dbReference type="InterPro" id="IPR003156">
    <property type="entry name" value="DHHA1_dom"/>
</dbReference>
<dbReference type="Proteomes" id="UP000824029">
    <property type="component" value="Unassembled WGS sequence"/>
</dbReference>
<dbReference type="Pfam" id="PF02272">
    <property type="entry name" value="DHHA1"/>
    <property type="match status" value="1"/>
</dbReference>
<dbReference type="InterPro" id="IPR001667">
    <property type="entry name" value="DDH_dom"/>
</dbReference>
<proteinExistence type="predicted"/>
<dbReference type="PANTHER" id="PTHR47618:SF1">
    <property type="entry name" value="BIFUNCTIONAL OLIGORIBONUCLEASE AND PAP PHOSPHATASE NRNA"/>
    <property type="match status" value="1"/>
</dbReference>
<feature type="domain" description="DHHA1" evidence="2">
    <location>
        <begin position="246"/>
        <end position="319"/>
    </location>
</feature>
<dbReference type="GO" id="GO:0003676">
    <property type="term" value="F:nucleic acid binding"/>
    <property type="evidence" value="ECO:0007669"/>
    <property type="project" value="InterPro"/>
</dbReference>
<dbReference type="AlphaFoldDB" id="A0A9D2INJ1"/>
<dbReference type="InterPro" id="IPR051319">
    <property type="entry name" value="Oligoribo/pAp-PDE_c-di-AMP_PDE"/>
</dbReference>
<evidence type="ECO:0000313" key="4">
    <source>
        <dbReference type="Proteomes" id="UP000824029"/>
    </source>
</evidence>
<organism evidence="3 4">
    <name type="scientific">Candidatus Olsenella stercoravium</name>
    <dbReference type="NCBI Taxonomy" id="2838713"/>
    <lineage>
        <taxon>Bacteria</taxon>
        <taxon>Bacillati</taxon>
        <taxon>Actinomycetota</taxon>
        <taxon>Coriobacteriia</taxon>
        <taxon>Coriobacteriales</taxon>
        <taxon>Atopobiaceae</taxon>
        <taxon>Olsenella</taxon>
    </lineage>
</organism>
<reference evidence="3" key="2">
    <citation type="submission" date="2021-04" db="EMBL/GenBank/DDBJ databases">
        <authorList>
            <person name="Gilroy R."/>
        </authorList>
    </citation>
    <scope>NUCLEOTIDE SEQUENCE</scope>
    <source>
        <strain evidence="3">ChiHecolR3B27-1887</strain>
    </source>
</reference>
<dbReference type="Gene3D" id="3.10.310.30">
    <property type="match status" value="1"/>
</dbReference>
<dbReference type="EMBL" id="DXBZ01000020">
    <property type="protein sequence ID" value="HIZ17638.1"/>
    <property type="molecule type" value="Genomic_DNA"/>
</dbReference>
<evidence type="ECO:0000259" key="2">
    <source>
        <dbReference type="Pfam" id="PF02272"/>
    </source>
</evidence>
<sequence>MASQAPSFDEITRLVEAAHTIAICAHTSPDGDALGSELALLELVESVWPDKHVSALLADDDVVPRIYAFLPGAERLVRACDYHGDPDLFVCVDLSQPDRLNDARVVLERSARVAVLDHHPANVPFWDAGVVRPAAAATGVIVAEYALHLGAGLTPTMAQNLLCALVTDTGRFQYQNANGEAFRVASALVDAGASPSDVSLHVYQSDRLSYLHLSATVMGRITTFEHGRIAYSYATTADLEANAVPVAECDGLVDIVRRVDGCEVALFLKEVPGGKVRGNLRAKSDRDISVVAREMGGGGHPAAAGFTVEGDIDHALAVVLPKLRALYACDEGTVPSSHSERR</sequence>
<evidence type="ECO:0000313" key="3">
    <source>
        <dbReference type="EMBL" id="HIZ17638.1"/>
    </source>
</evidence>
<protein>
    <submittedName>
        <fullName evidence="3">DHH family phosphoesterase</fullName>
    </submittedName>
</protein>
<reference evidence="3" key="1">
    <citation type="journal article" date="2021" name="PeerJ">
        <title>Extensive microbial diversity within the chicken gut microbiome revealed by metagenomics and culture.</title>
        <authorList>
            <person name="Gilroy R."/>
            <person name="Ravi A."/>
            <person name="Getino M."/>
            <person name="Pursley I."/>
            <person name="Horton D.L."/>
            <person name="Alikhan N.F."/>
            <person name="Baker D."/>
            <person name="Gharbi K."/>
            <person name="Hall N."/>
            <person name="Watson M."/>
            <person name="Adriaenssens E.M."/>
            <person name="Foster-Nyarko E."/>
            <person name="Jarju S."/>
            <person name="Secka A."/>
            <person name="Antonio M."/>
            <person name="Oren A."/>
            <person name="Chaudhuri R.R."/>
            <person name="La Ragione R."/>
            <person name="Hildebrand F."/>
            <person name="Pallen M.J."/>
        </authorList>
    </citation>
    <scope>NUCLEOTIDE SEQUENCE</scope>
    <source>
        <strain evidence="3">ChiHecolR3B27-1887</strain>
    </source>
</reference>
<feature type="domain" description="DDH" evidence="1">
    <location>
        <begin position="21"/>
        <end position="146"/>
    </location>
</feature>
<dbReference type="Gene3D" id="3.90.1640.10">
    <property type="entry name" value="inorganic pyrophosphatase (n-terminal core)"/>
    <property type="match status" value="1"/>
</dbReference>
<dbReference type="SUPFAM" id="SSF64182">
    <property type="entry name" value="DHH phosphoesterases"/>
    <property type="match status" value="1"/>
</dbReference>
<dbReference type="PANTHER" id="PTHR47618">
    <property type="entry name" value="BIFUNCTIONAL OLIGORIBONUCLEASE AND PAP PHOSPHATASE NRNA"/>
    <property type="match status" value="1"/>
</dbReference>
<evidence type="ECO:0000259" key="1">
    <source>
        <dbReference type="Pfam" id="PF01368"/>
    </source>
</evidence>
<gene>
    <name evidence="3" type="ORF">IAA22_00770</name>
</gene>
<dbReference type="InterPro" id="IPR038763">
    <property type="entry name" value="DHH_sf"/>
</dbReference>